<organism evidence="4 5">
    <name type="scientific">Armillaria tabescens</name>
    <name type="common">Ringless honey mushroom</name>
    <name type="synonym">Agaricus tabescens</name>
    <dbReference type="NCBI Taxonomy" id="1929756"/>
    <lineage>
        <taxon>Eukaryota</taxon>
        <taxon>Fungi</taxon>
        <taxon>Dikarya</taxon>
        <taxon>Basidiomycota</taxon>
        <taxon>Agaricomycotina</taxon>
        <taxon>Agaricomycetes</taxon>
        <taxon>Agaricomycetidae</taxon>
        <taxon>Agaricales</taxon>
        <taxon>Marasmiineae</taxon>
        <taxon>Physalacriaceae</taxon>
        <taxon>Desarmillaria</taxon>
    </lineage>
</organism>
<dbReference type="InterPro" id="IPR050523">
    <property type="entry name" value="AKR_Detox_Biosynth"/>
</dbReference>
<feature type="chain" id="PRO_5041318204" evidence="2">
    <location>
        <begin position="26"/>
        <end position="373"/>
    </location>
</feature>
<sequence>MPYGWSPTILFFLLTGHLSYPWCVGIEGVEDYPRLCRMSPDWFNWVQDEEESIRQIKAAYDAGINDFDTANIYSNGQSEVVLGKAIKEHKFSRDKIVVMTKMQARHDVVKAGYVRYIRMSNYRAWQFRVMQNYVLHNRLTPFISMQNDYNHLYREDEDEMFPTLTFQHFGVASVPWSALARGALVMPLSRQLALPNDDRYLSFMIASSTVHDALQNRWRPPGMAQYDHQVEEIAERRHITMTQVAIAWSLAREGICALVVGASSTDHLLNALGITFLLFLPSHGYGINVTLTPGEIHFVVHPLIVVRKENTMKRCMWIRKFKRTTEKRENNATGSYTCSLGRFTNIWRFKPGSGHWAEAAEDFRVSRSSVPLG</sequence>
<protein>
    <submittedName>
        <fullName evidence="4">NADP-dependent oxidoreductase domain-containing protein</fullName>
    </submittedName>
</protein>
<comment type="caution">
    <text evidence="4">The sequence shown here is derived from an EMBL/GenBank/DDBJ whole genome shotgun (WGS) entry which is preliminary data.</text>
</comment>
<evidence type="ECO:0000256" key="2">
    <source>
        <dbReference type="SAM" id="SignalP"/>
    </source>
</evidence>
<feature type="domain" description="NADP-dependent oxidoreductase" evidence="3">
    <location>
        <begin position="106"/>
        <end position="273"/>
    </location>
</feature>
<dbReference type="Pfam" id="PF00248">
    <property type="entry name" value="Aldo_ket_red"/>
    <property type="match status" value="2"/>
</dbReference>
<dbReference type="RefSeq" id="XP_060334161.1">
    <property type="nucleotide sequence ID" value="XM_060469403.1"/>
</dbReference>
<gene>
    <name evidence="4" type="ORF">EV420DRAFT_1477253</name>
</gene>
<dbReference type="Proteomes" id="UP001175211">
    <property type="component" value="Unassembled WGS sequence"/>
</dbReference>
<keyword evidence="2" id="KW-0732">Signal</keyword>
<dbReference type="AlphaFoldDB" id="A0AA39NBH5"/>
<dbReference type="InterPro" id="IPR023210">
    <property type="entry name" value="NADP_OxRdtase_dom"/>
</dbReference>
<dbReference type="GO" id="GO:0016491">
    <property type="term" value="F:oxidoreductase activity"/>
    <property type="evidence" value="ECO:0007669"/>
    <property type="project" value="UniProtKB-KW"/>
</dbReference>
<dbReference type="EMBL" id="JAUEPS010000009">
    <property type="protein sequence ID" value="KAK0462549.1"/>
    <property type="molecule type" value="Genomic_DNA"/>
</dbReference>
<accession>A0AA39NBH5</accession>
<dbReference type="Gene3D" id="3.20.20.100">
    <property type="entry name" value="NADP-dependent oxidoreductase domain"/>
    <property type="match status" value="2"/>
</dbReference>
<evidence type="ECO:0000259" key="3">
    <source>
        <dbReference type="Pfam" id="PF00248"/>
    </source>
</evidence>
<feature type="signal peptide" evidence="2">
    <location>
        <begin position="1"/>
        <end position="25"/>
    </location>
</feature>
<keyword evidence="1" id="KW-0560">Oxidoreductase</keyword>
<evidence type="ECO:0000313" key="4">
    <source>
        <dbReference type="EMBL" id="KAK0462549.1"/>
    </source>
</evidence>
<keyword evidence="5" id="KW-1185">Reference proteome</keyword>
<evidence type="ECO:0000313" key="5">
    <source>
        <dbReference type="Proteomes" id="UP001175211"/>
    </source>
</evidence>
<reference evidence="4" key="1">
    <citation type="submission" date="2023-06" db="EMBL/GenBank/DDBJ databases">
        <authorList>
            <consortium name="Lawrence Berkeley National Laboratory"/>
            <person name="Ahrendt S."/>
            <person name="Sahu N."/>
            <person name="Indic B."/>
            <person name="Wong-Bajracharya J."/>
            <person name="Merenyi Z."/>
            <person name="Ke H.-M."/>
            <person name="Monk M."/>
            <person name="Kocsube S."/>
            <person name="Drula E."/>
            <person name="Lipzen A."/>
            <person name="Balint B."/>
            <person name="Henrissat B."/>
            <person name="Andreopoulos B."/>
            <person name="Martin F.M."/>
            <person name="Harder C.B."/>
            <person name="Rigling D."/>
            <person name="Ford K.L."/>
            <person name="Foster G.D."/>
            <person name="Pangilinan J."/>
            <person name="Papanicolaou A."/>
            <person name="Barry K."/>
            <person name="LaButti K."/>
            <person name="Viragh M."/>
            <person name="Koriabine M."/>
            <person name="Yan M."/>
            <person name="Riley R."/>
            <person name="Champramary S."/>
            <person name="Plett K.L."/>
            <person name="Tsai I.J."/>
            <person name="Slot J."/>
            <person name="Sipos G."/>
            <person name="Plett J."/>
            <person name="Nagy L.G."/>
            <person name="Grigoriev I.V."/>
        </authorList>
    </citation>
    <scope>NUCLEOTIDE SEQUENCE</scope>
    <source>
        <strain evidence="4">CCBAS 213</strain>
    </source>
</reference>
<dbReference type="PANTHER" id="PTHR43364">
    <property type="entry name" value="NADH-SPECIFIC METHYLGLYOXAL REDUCTASE-RELATED"/>
    <property type="match status" value="1"/>
</dbReference>
<evidence type="ECO:0000256" key="1">
    <source>
        <dbReference type="ARBA" id="ARBA00023002"/>
    </source>
</evidence>
<dbReference type="SUPFAM" id="SSF51430">
    <property type="entry name" value="NAD(P)-linked oxidoreductase"/>
    <property type="match status" value="1"/>
</dbReference>
<dbReference type="PANTHER" id="PTHR43364:SF4">
    <property type="entry name" value="NAD(P)-LINKED OXIDOREDUCTASE SUPERFAMILY PROTEIN"/>
    <property type="match status" value="1"/>
</dbReference>
<dbReference type="InterPro" id="IPR036812">
    <property type="entry name" value="NAD(P)_OxRdtase_dom_sf"/>
</dbReference>
<proteinExistence type="predicted"/>
<name>A0AA39NBH5_ARMTA</name>
<feature type="domain" description="NADP-dependent oxidoreductase" evidence="3">
    <location>
        <begin position="45"/>
        <end position="103"/>
    </location>
</feature>
<dbReference type="GeneID" id="85352951"/>